<feature type="chain" id="PRO_5036840379" evidence="3">
    <location>
        <begin position="26"/>
        <end position="319"/>
    </location>
</feature>
<sequence length="319" mass="33151">MHLTKSKTALLAGCALFLSAGAVMAQDQEPVSATMIIYLDPSVQFFNPVVKGAQDAAAAFNVDLDVQYANNDPVRQNDLIDSAVATGVDGIAVAISSSDAFDDSICAAVDAGIIVIGFNNDDLEGADGNCRQAYVGMDEEASGYELGKRMIEEFGLKEGDVVFNPREIPEASFAVARGGGIERAMSEAGITVETVRAGLDPAEAQNIMAQALIANPDIKAVFGTGSVTSTVGAGAIRDAGVDVPFGGFDLAVEIADAVESGAMFATMDQQPYLQGYYPIAMIALAARYGLTPTDVDTGQGAFLDQGRIGAVKPLIGTYR</sequence>
<gene>
    <name evidence="5" type="ORF">JEQ47_09855</name>
</gene>
<dbReference type="RefSeq" id="WP_198876229.1">
    <property type="nucleotide sequence ID" value="NZ_JAEKMH010000002.1"/>
</dbReference>
<proteinExistence type="inferred from homology"/>
<feature type="domain" description="Periplasmic binding protein" evidence="4">
    <location>
        <begin position="42"/>
        <end position="286"/>
    </location>
</feature>
<dbReference type="PANTHER" id="PTHR30036">
    <property type="entry name" value="D-XYLOSE-BINDING PERIPLASMIC PROTEIN"/>
    <property type="match status" value="1"/>
</dbReference>
<feature type="signal peptide" evidence="3">
    <location>
        <begin position="1"/>
        <end position="25"/>
    </location>
</feature>
<comment type="similarity">
    <text evidence="2">Belongs to the bacterial solute-binding protein 2 family.</text>
</comment>
<dbReference type="InterPro" id="IPR025997">
    <property type="entry name" value="SBP_2_dom"/>
</dbReference>
<dbReference type="AlphaFoldDB" id="A0A934IZD9"/>
<organism evidence="5 6">
    <name type="scientific">Devosia sediminis</name>
    <dbReference type="NCBI Taxonomy" id="2798801"/>
    <lineage>
        <taxon>Bacteria</taxon>
        <taxon>Pseudomonadati</taxon>
        <taxon>Pseudomonadota</taxon>
        <taxon>Alphaproteobacteria</taxon>
        <taxon>Hyphomicrobiales</taxon>
        <taxon>Devosiaceae</taxon>
        <taxon>Devosia</taxon>
    </lineage>
</organism>
<comment type="subcellular location">
    <subcellularLocation>
        <location evidence="1">Periplasm</location>
    </subcellularLocation>
</comment>
<evidence type="ECO:0000256" key="1">
    <source>
        <dbReference type="ARBA" id="ARBA00004418"/>
    </source>
</evidence>
<evidence type="ECO:0000313" key="5">
    <source>
        <dbReference type="EMBL" id="MBJ3785022.1"/>
    </source>
</evidence>
<keyword evidence="6" id="KW-1185">Reference proteome</keyword>
<dbReference type="GO" id="GO:0030288">
    <property type="term" value="C:outer membrane-bounded periplasmic space"/>
    <property type="evidence" value="ECO:0007669"/>
    <property type="project" value="TreeGrafter"/>
</dbReference>
<dbReference type="InterPro" id="IPR050555">
    <property type="entry name" value="Bact_Solute-Bind_Prot2"/>
</dbReference>
<protein>
    <submittedName>
        <fullName evidence="5">Substrate-binding domain-containing protein</fullName>
    </submittedName>
</protein>
<dbReference type="PANTHER" id="PTHR30036:SF7">
    <property type="entry name" value="ABC TRANSPORTER PERIPLASMIC-BINDING PROTEIN YPHF"/>
    <property type="match status" value="1"/>
</dbReference>
<dbReference type="Pfam" id="PF13407">
    <property type="entry name" value="Peripla_BP_4"/>
    <property type="match status" value="1"/>
</dbReference>
<reference evidence="5" key="1">
    <citation type="submission" date="2020-12" db="EMBL/GenBank/DDBJ databases">
        <title>Devosia sp. MSA67 isolated from Mo River.</title>
        <authorList>
            <person name="Ma F."/>
            <person name="Zi Z."/>
        </authorList>
    </citation>
    <scope>NUCLEOTIDE SEQUENCE</scope>
    <source>
        <strain evidence="5">MSA67</strain>
    </source>
</reference>
<evidence type="ECO:0000259" key="4">
    <source>
        <dbReference type="Pfam" id="PF13407"/>
    </source>
</evidence>
<evidence type="ECO:0000256" key="2">
    <source>
        <dbReference type="ARBA" id="ARBA00007639"/>
    </source>
</evidence>
<dbReference type="CDD" id="cd19966">
    <property type="entry name" value="PBP1_ABC_sugar_binding-like"/>
    <property type="match status" value="1"/>
</dbReference>
<dbReference type="GO" id="GO:0030246">
    <property type="term" value="F:carbohydrate binding"/>
    <property type="evidence" value="ECO:0007669"/>
    <property type="project" value="TreeGrafter"/>
</dbReference>
<dbReference type="InterPro" id="IPR028082">
    <property type="entry name" value="Peripla_BP_I"/>
</dbReference>
<dbReference type="Gene3D" id="3.40.50.2300">
    <property type="match status" value="2"/>
</dbReference>
<accession>A0A934IZD9</accession>
<dbReference type="EMBL" id="JAEKMH010000002">
    <property type="protein sequence ID" value="MBJ3785022.1"/>
    <property type="molecule type" value="Genomic_DNA"/>
</dbReference>
<comment type="caution">
    <text evidence="5">The sequence shown here is derived from an EMBL/GenBank/DDBJ whole genome shotgun (WGS) entry which is preliminary data.</text>
</comment>
<dbReference type="SUPFAM" id="SSF53822">
    <property type="entry name" value="Periplasmic binding protein-like I"/>
    <property type="match status" value="1"/>
</dbReference>
<evidence type="ECO:0000256" key="3">
    <source>
        <dbReference type="SAM" id="SignalP"/>
    </source>
</evidence>
<evidence type="ECO:0000313" key="6">
    <source>
        <dbReference type="Proteomes" id="UP000602124"/>
    </source>
</evidence>
<keyword evidence="3" id="KW-0732">Signal</keyword>
<name>A0A934IZD9_9HYPH</name>
<dbReference type="Proteomes" id="UP000602124">
    <property type="component" value="Unassembled WGS sequence"/>
</dbReference>